<protein>
    <submittedName>
        <fullName evidence="1">Uncharacterized protein</fullName>
    </submittedName>
</protein>
<proteinExistence type="predicted"/>
<sequence length="94" mass="10657">MSPLKSFTIDSFEEFISIIEKTNKPQYLFDLEDKIICEIALIMNTHGKEKAKEEILKIKSAVLVKIDSQPHVRTILRSFQSSMNAAISVALDCL</sequence>
<evidence type="ECO:0000313" key="1">
    <source>
        <dbReference type="EMBL" id="KAF0134859.1"/>
    </source>
</evidence>
<dbReference type="EMBL" id="WPAF01000004">
    <property type="protein sequence ID" value="KAF0134859.1"/>
    <property type="molecule type" value="Genomic_DNA"/>
</dbReference>
<organism evidence="1 2">
    <name type="scientific">Candidatus Saganbacteria bacterium</name>
    <dbReference type="NCBI Taxonomy" id="2575572"/>
    <lineage>
        <taxon>Bacteria</taxon>
        <taxon>Bacillati</taxon>
        <taxon>Saganbacteria</taxon>
    </lineage>
</organism>
<evidence type="ECO:0000313" key="2">
    <source>
        <dbReference type="Proteomes" id="UP000488506"/>
    </source>
</evidence>
<dbReference type="Proteomes" id="UP000488506">
    <property type="component" value="Unassembled WGS sequence"/>
</dbReference>
<name>A0A833P3I4_UNCSA</name>
<gene>
    <name evidence="1" type="ORF">FD145_427</name>
</gene>
<accession>A0A833P3I4</accession>
<comment type="caution">
    <text evidence="1">The sequence shown here is derived from an EMBL/GenBank/DDBJ whole genome shotgun (WGS) entry which is preliminary data.</text>
</comment>
<reference evidence="1 2" key="1">
    <citation type="submission" date="2019-12" db="EMBL/GenBank/DDBJ databases">
        <authorList>
            <person name="Wolfe R."/>
            <person name="Danczak R."/>
            <person name="Wilkins M."/>
        </authorList>
    </citation>
    <scope>NUCLEOTIDE SEQUENCE [LARGE SCALE GENOMIC DNA]</scope>
    <source>
        <strain evidence="1">X2_MaxBin.013</strain>
    </source>
</reference>
<dbReference type="AlphaFoldDB" id="A0A833P3I4"/>